<reference evidence="1 2" key="1">
    <citation type="submission" date="2024-02" db="EMBL/GenBank/DDBJ databases">
        <authorList>
            <person name="Vignale AGUSTIN F."/>
            <person name="Sosa J E."/>
            <person name="Modenutti C."/>
        </authorList>
    </citation>
    <scope>NUCLEOTIDE SEQUENCE [LARGE SCALE GENOMIC DNA]</scope>
</reference>
<keyword evidence="2" id="KW-1185">Reference proteome</keyword>
<evidence type="ECO:0000313" key="2">
    <source>
        <dbReference type="Proteomes" id="UP001642360"/>
    </source>
</evidence>
<gene>
    <name evidence="1" type="ORF">ILEXP_LOCUS57732</name>
</gene>
<evidence type="ECO:0000313" key="1">
    <source>
        <dbReference type="EMBL" id="CAK9187224.1"/>
    </source>
</evidence>
<dbReference type="AlphaFoldDB" id="A0ABC8V1T9"/>
<organism evidence="1 2">
    <name type="scientific">Ilex paraguariensis</name>
    <name type="common">yerba mate</name>
    <dbReference type="NCBI Taxonomy" id="185542"/>
    <lineage>
        <taxon>Eukaryota</taxon>
        <taxon>Viridiplantae</taxon>
        <taxon>Streptophyta</taxon>
        <taxon>Embryophyta</taxon>
        <taxon>Tracheophyta</taxon>
        <taxon>Spermatophyta</taxon>
        <taxon>Magnoliopsida</taxon>
        <taxon>eudicotyledons</taxon>
        <taxon>Gunneridae</taxon>
        <taxon>Pentapetalae</taxon>
        <taxon>asterids</taxon>
        <taxon>campanulids</taxon>
        <taxon>Aquifoliales</taxon>
        <taxon>Aquifoliaceae</taxon>
        <taxon>Ilex</taxon>
    </lineage>
</organism>
<protein>
    <submittedName>
        <fullName evidence="1">Uncharacterized protein</fullName>
    </submittedName>
</protein>
<proteinExistence type="predicted"/>
<name>A0ABC8V1T9_9AQUA</name>
<accession>A0ABC8V1T9</accession>
<dbReference type="EMBL" id="CAUOFW020009850">
    <property type="protein sequence ID" value="CAK9187224.1"/>
    <property type="molecule type" value="Genomic_DNA"/>
</dbReference>
<dbReference type="Proteomes" id="UP001642360">
    <property type="component" value="Unassembled WGS sequence"/>
</dbReference>
<sequence>MAEKEPAGVSPSPGNGGPKERCRIKLFAIQGASKEEKIEMLRLYCFVCCVSDRDYPPQVTVKNTNFGHYKFESSMGTITSGGVTIGQFVIPEGRAKARSTKKVYINAELLPSNTGNGVLELISQARLSGKVELMKVIKKKKSADMKLCHVAYFFKNCS</sequence>
<comment type="caution">
    <text evidence="1">The sequence shown here is derived from an EMBL/GenBank/DDBJ whole genome shotgun (WGS) entry which is preliminary data.</text>
</comment>